<dbReference type="SMART" id="SM00671">
    <property type="entry name" value="SEL1"/>
    <property type="match status" value="1"/>
</dbReference>
<dbReference type="SUPFAM" id="SSF81901">
    <property type="entry name" value="HCP-like"/>
    <property type="match status" value="1"/>
</dbReference>
<accession>A0ABS1DA51</accession>
<evidence type="ECO:0008006" key="5">
    <source>
        <dbReference type="Google" id="ProtNLM"/>
    </source>
</evidence>
<dbReference type="InterPro" id="IPR011990">
    <property type="entry name" value="TPR-like_helical_dom_sf"/>
</dbReference>
<evidence type="ECO:0000313" key="4">
    <source>
        <dbReference type="Proteomes" id="UP001296873"/>
    </source>
</evidence>
<keyword evidence="1" id="KW-0175">Coiled coil</keyword>
<dbReference type="InterPro" id="IPR006597">
    <property type="entry name" value="Sel1-like"/>
</dbReference>
<evidence type="ECO:0000313" key="3">
    <source>
        <dbReference type="EMBL" id="MBK1667240.1"/>
    </source>
</evidence>
<sequence length="349" mass="35962">MSIARALPYLLLALVLGAAGYLAGAVTDPFAPTQTRVAGELAPPALQLRRQLEQARGEAADLTGELRRAQATIDRLRADLAETRTRIAELQQRAETAEQARADAQTRIGELAARVAALEARADTDVAQTAEAREPAQTPTQTGDTGTDAAASDAAPDDGDAAQQAPQTAETAEATDTPAPEAADAGPAADAQTTADAQTAADAEPADGAAAAAPATDPAVAGAGPADVDADPRPGPDALSPIDPSTRQANRLVAGVQAYQDADYQAAFSAWLPLARAGYARAQLHLGALFLEGRGTDRSDPLAYAWLTIARDNGSQNAGPLLEQLRQRMSAADLDAAQRLLTRARRTAG</sequence>
<evidence type="ECO:0000256" key="2">
    <source>
        <dbReference type="SAM" id="MobiDB-lite"/>
    </source>
</evidence>
<keyword evidence="4" id="KW-1185">Reference proteome</keyword>
<dbReference type="Gene3D" id="1.20.5.340">
    <property type="match status" value="1"/>
</dbReference>
<organism evidence="3 4">
    <name type="scientific">Rhodovibrio sodomensis</name>
    <dbReference type="NCBI Taxonomy" id="1088"/>
    <lineage>
        <taxon>Bacteria</taxon>
        <taxon>Pseudomonadati</taxon>
        <taxon>Pseudomonadota</taxon>
        <taxon>Alphaproteobacteria</taxon>
        <taxon>Rhodospirillales</taxon>
        <taxon>Rhodovibrionaceae</taxon>
        <taxon>Rhodovibrio</taxon>
    </lineage>
</organism>
<name>A0ABS1DA51_9PROT</name>
<feature type="coiled-coil region" evidence="1">
    <location>
        <begin position="45"/>
        <end position="121"/>
    </location>
</feature>
<dbReference type="RefSeq" id="WP_200339306.1">
    <property type="nucleotide sequence ID" value="NZ_NRRL01000005.1"/>
</dbReference>
<feature type="region of interest" description="Disordered" evidence="2">
    <location>
        <begin position="125"/>
        <end position="246"/>
    </location>
</feature>
<gene>
    <name evidence="3" type="ORF">CKO28_04180</name>
</gene>
<feature type="compositionally biased region" description="Low complexity" evidence="2">
    <location>
        <begin position="161"/>
        <end position="227"/>
    </location>
</feature>
<dbReference type="Proteomes" id="UP001296873">
    <property type="component" value="Unassembled WGS sequence"/>
</dbReference>
<comment type="caution">
    <text evidence="3">The sequence shown here is derived from an EMBL/GenBank/DDBJ whole genome shotgun (WGS) entry which is preliminary data.</text>
</comment>
<reference evidence="3 4" key="1">
    <citation type="journal article" date="2020" name="Microorganisms">
        <title>Osmotic Adaptation and Compatible Solute Biosynthesis of Phototrophic Bacteria as Revealed from Genome Analyses.</title>
        <authorList>
            <person name="Imhoff J.F."/>
            <person name="Rahn T."/>
            <person name="Kunzel S."/>
            <person name="Keller A."/>
            <person name="Neulinger S.C."/>
        </authorList>
    </citation>
    <scope>NUCLEOTIDE SEQUENCE [LARGE SCALE GENOMIC DNA]</scope>
    <source>
        <strain evidence="3 4">DSM 9895</strain>
    </source>
</reference>
<proteinExistence type="predicted"/>
<feature type="compositionally biased region" description="Low complexity" evidence="2">
    <location>
        <begin position="135"/>
        <end position="154"/>
    </location>
</feature>
<evidence type="ECO:0000256" key="1">
    <source>
        <dbReference type="SAM" id="Coils"/>
    </source>
</evidence>
<dbReference type="Gene3D" id="1.25.40.10">
    <property type="entry name" value="Tetratricopeptide repeat domain"/>
    <property type="match status" value="1"/>
</dbReference>
<dbReference type="EMBL" id="NRRL01000005">
    <property type="protein sequence ID" value="MBK1667240.1"/>
    <property type="molecule type" value="Genomic_DNA"/>
</dbReference>
<protein>
    <recommendedName>
        <fullName evidence="5">Sel1 repeat family protein</fullName>
    </recommendedName>
</protein>